<gene>
    <name evidence="5" type="ORF">MKW98_015789</name>
</gene>
<proteinExistence type="predicted"/>
<dbReference type="GO" id="GO:1901259">
    <property type="term" value="P:chloroplast rRNA processing"/>
    <property type="evidence" value="ECO:0007669"/>
    <property type="project" value="TreeGrafter"/>
</dbReference>
<keyword evidence="1 2" id="KW-0694">RNA-binding</keyword>
<dbReference type="EMBL" id="JAJJMB010011856">
    <property type="protein sequence ID" value="KAI3897093.1"/>
    <property type="molecule type" value="Genomic_DNA"/>
</dbReference>
<sequence length="435" mass="49079">MREVIKSSRDDTSFVPPFRAGYVFPTYIREDRRSMRITGFEDVYPHACQIYSLNITDENREELQKDLTSMNKLSSKLDQRFHIWKKKYLSQEEIFLCIELAKKVPGITKMLTFADLSACQQLVIETFLEETKRREVVATYNPQAQVLQALLVSYNAEQLAQILNVPVDLTEKLKNKLPKTFDDPPEPAQLPKNLSATMDPREPAQHSVLQVIFLNIAMHQERISSCLKLLGIINHYIEVLRLRLGILKKEAVTDFFVDNLPLTFRIADVVRLLQTAENDVQMLRKQGFGFVTMSSAEEAQATAQKLNGLIIGGRTIRVNYGPPTLEERFQFGGGGSDLSKRSYVRNLSCNVDDQALETLFSKLGKVLEARVVYDIDGRSRGFGFVTYGSTEDSKNALSSLNGAGFSPSSSIDPGPDNLIESLVQVFYKSDENVTL</sequence>
<dbReference type="SMART" id="SM00360">
    <property type="entry name" value="RRM"/>
    <property type="match status" value="2"/>
</dbReference>
<evidence type="ECO:0000313" key="6">
    <source>
        <dbReference type="Proteomes" id="UP001202328"/>
    </source>
</evidence>
<feature type="coiled-coil region" evidence="3">
    <location>
        <begin position="53"/>
        <end position="80"/>
    </location>
</feature>
<dbReference type="InterPro" id="IPR050502">
    <property type="entry name" value="Euk_RNA-bind_prot"/>
</dbReference>
<dbReference type="PANTHER" id="PTHR48025:SF1">
    <property type="entry name" value="RRM DOMAIN-CONTAINING PROTEIN"/>
    <property type="match status" value="1"/>
</dbReference>
<evidence type="ECO:0000313" key="5">
    <source>
        <dbReference type="EMBL" id="KAI3897093.1"/>
    </source>
</evidence>
<accession>A0AAD4SEI0</accession>
<dbReference type="GO" id="GO:0003729">
    <property type="term" value="F:mRNA binding"/>
    <property type="evidence" value="ECO:0007669"/>
    <property type="project" value="TreeGrafter"/>
</dbReference>
<evidence type="ECO:0000259" key="4">
    <source>
        <dbReference type="PROSITE" id="PS50102"/>
    </source>
</evidence>
<dbReference type="Gene3D" id="3.30.70.330">
    <property type="match status" value="2"/>
</dbReference>
<name>A0AAD4SEI0_9MAGN</name>
<dbReference type="AlphaFoldDB" id="A0AAD4SEI0"/>
<dbReference type="InterPro" id="IPR035979">
    <property type="entry name" value="RBD_domain_sf"/>
</dbReference>
<evidence type="ECO:0000256" key="2">
    <source>
        <dbReference type="PROSITE-ProRule" id="PRU00176"/>
    </source>
</evidence>
<organism evidence="5 6">
    <name type="scientific">Papaver atlanticum</name>
    <dbReference type="NCBI Taxonomy" id="357466"/>
    <lineage>
        <taxon>Eukaryota</taxon>
        <taxon>Viridiplantae</taxon>
        <taxon>Streptophyta</taxon>
        <taxon>Embryophyta</taxon>
        <taxon>Tracheophyta</taxon>
        <taxon>Spermatophyta</taxon>
        <taxon>Magnoliopsida</taxon>
        <taxon>Ranunculales</taxon>
        <taxon>Papaveraceae</taxon>
        <taxon>Papaveroideae</taxon>
        <taxon>Papaver</taxon>
    </lineage>
</organism>
<keyword evidence="3" id="KW-0175">Coiled coil</keyword>
<dbReference type="Proteomes" id="UP001202328">
    <property type="component" value="Unassembled WGS sequence"/>
</dbReference>
<dbReference type="InterPro" id="IPR000504">
    <property type="entry name" value="RRM_dom"/>
</dbReference>
<dbReference type="SUPFAM" id="SSF54928">
    <property type="entry name" value="RNA-binding domain, RBD"/>
    <property type="match status" value="1"/>
</dbReference>
<keyword evidence="6" id="KW-1185">Reference proteome</keyword>
<dbReference type="GO" id="GO:0009535">
    <property type="term" value="C:chloroplast thylakoid membrane"/>
    <property type="evidence" value="ECO:0007669"/>
    <property type="project" value="TreeGrafter"/>
</dbReference>
<dbReference type="Pfam" id="PF00076">
    <property type="entry name" value="RRM_1"/>
    <property type="match status" value="2"/>
</dbReference>
<protein>
    <recommendedName>
        <fullName evidence="4">RRM domain-containing protein</fullName>
    </recommendedName>
</protein>
<comment type="caution">
    <text evidence="5">The sequence shown here is derived from an EMBL/GenBank/DDBJ whole genome shotgun (WGS) entry which is preliminary data.</text>
</comment>
<dbReference type="InterPro" id="IPR012677">
    <property type="entry name" value="Nucleotide-bd_a/b_plait_sf"/>
</dbReference>
<dbReference type="PANTHER" id="PTHR48025">
    <property type="entry name" value="OS02G0815200 PROTEIN"/>
    <property type="match status" value="1"/>
</dbReference>
<evidence type="ECO:0000256" key="3">
    <source>
        <dbReference type="SAM" id="Coils"/>
    </source>
</evidence>
<feature type="domain" description="RRM" evidence="4">
    <location>
        <begin position="340"/>
        <end position="411"/>
    </location>
</feature>
<dbReference type="PROSITE" id="PS50102">
    <property type="entry name" value="RRM"/>
    <property type="match status" value="2"/>
</dbReference>
<feature type="domain" description="RRM" evidence="4">
    <location>
        <begin position="253"/>
        <end position="323"/>
    </location>
</feature>
<evidence type="ECO:0000256" key="1">
    <source>
        <dbReference type="ARBA" id="ARBA00022884"/>
    </source>
</evidence>
<reference evidence="5" key="1">
    <citation type="submission" date="2022-04" db="EMBL/GenBank/DDBJ databases">
        <title>A functionally conserved STORR gene fusion in Papaver species that diverged 16.8 million years ago.</title>
        <authorList>
            <person name="Catania T."/>
        </authorList>
    </citation>
    <scope>NUCLEOTIDE SEQUENCE</scope>
    <source>
        <strain evidence="5">S-188037</strain>
    </source>
</reference>